<accession>A0A919XGY8</accession>
<gene>
    <name evidence="1" type="ORF">J2TS6_13390</name>
</gene>
<sequence length="103" mass="11445">MYSPRKTYTGVGLALILADFTIKAGNFFVLQIEHPQLYILLSAGLCTGSCHSNQFIMIKRIHRVPALIAHSLQIIDRSLKEFHPKAPYKASDCSKFSGGPIQN</sequence>
<organism evidence="1 2">
    <name type="scientific">Paenibacillus albilobatus</name>
    <dbReference type="NCBI Taxonomy" id="2716884"/>
    <lineage>
        <taxon>Bacteria</taxon>
        <taxon>Bacillati</taxon>
        <taxon>Bacillota</taxon>
        <taxon>Bacilli</taxon>
        <taxon>Bacillales</taxon>
        <taxon>Paenibacillaceae</taxon>
        <taxon>Paenibacillus</taxon>
    </lineage>
</organism>
<keyword evidence="2" id="KW-1185">Reference proteome</keyword>
<dbReference type="EMBL" id="BORQ01000001">
    <property type="protein sequence ID" value="GIO30198.1"/>
    <property type="molecule type" value="Genomic_DNA"/>
</dbReference>
<proteinExistence type="predicted"/>
<dbReference type="Proteomes" id="UP000679779">
    <property type="component" value="Unassembled WGS sequence"/>
</dbReference>
<evidence type="ECO:0000313" key="2">
    <source>
        <dbReference type="Proteomes" id="UP000679779"/>
    </source>
</evidence>
<reference evidence="1" key="1">
    <citation type="submission" date="2021-03" db="EMBL/GenBank/DDBJ databases">
        <title>Antimicrobial resistance genes in bacteria isolated from Japanese honey, and their potential for conferring macrolide and lincosamide resistance in the American foulbrood pathogen Paenibacillus larvae.</title>
        <authorList>
            <person name="Okamoto M."/>
            <person name="Kumagai M."/>
            <person name="Kanamori H."/>
            <person name="Takamatsu D."/>
        </authorList>
    </citation>
    <scope>NUCLEOTIDE SEQUENCE</scope>
    <source>
        <strain evidence="1">J2TS6</strain>
    </source>
</reference>
<evidence type="ECO:0000313" key="1">
    <source>
        <dbReference type="EMBL" id="GIO30198.1"/>
    </source>
</evidence>
<name>A0A919XGY8_9BACL</name>
<dbReference type="AlphaFoldDB" id="A0A919XGY8"/>
<protein>
    <submittedName>
        <fullName evidence="1">Uncharacterized protein</fullName>
    </submittedName>
</protein>
<dbReference type="RefSeq" id="WP_160040094.1">
    <property type="nucleotide sequence ID" value="NZ_BORQ01000001.1"/>
</dbReference>
<comment type="caution">
    <text evidence="1">The sequence shown here is derived from an EMBL/GenBank/DDBJ whole genome shotgun (WGS) entry which is preliminary data.</text>
</comment>